<comment type="caution">
    <text evidence="3">The sequence shown here is derived from an EMBL/GenBank/DDBJ whole genome shotgun (WGS) entry which is preliminary data.</text>
</comment>
<evidence type="ECO:0000259" key="2">
    <source>
        <dbReference type="Pfam" id="PF00857"/>
    </source>
</evidence>
<dbReference type="GO" id="GO:0016787">
    <property type="term" value="F:hydrolase activity"/>
    <property type="evidence" value="ECO:0007669"/>
    <property type="project" value="UniProtKB-KW"/>
</dbReference>
<accession>T0Y3J0</accession>
<dbReference type="Gene3D" id="3.40.50.850">
    <property type="entry name" value="Isochorismatase-like"/>
    <property type="match status" value="1"/>
</dbReference>
<dbReference type="AlphaFoldDB" id="T0Y3J0"/>
<feature type="domain" description="Isochorismatase-like" evidence="2">
    <location>
        <begin position="4"/>
        <end position="169"/>
    </location>
</feature>
<dbReference type="CDD" id="cd00431">
    <property type="entry name" value="cysteine_hydrolases"/>
    <property type="match status" value="1"/>
</dbReference>
<sequence length="177" mass="20108">MKKAWIIVDLVNDFVSGKFGSDDAARVAEKTGKLLSMLQDKVLVVFTLDTHVPNDPEFRVWGEHCLAGTEASELCRQVSEFTGYRVRKRKYDAFLDTDLDPYLRMHDIKEVYLSGVSTDICVAHTAAGAFFRYYTLNVIEDLCASLDPKDHKTALESMKKYYGARIINHSQFRSEVA</sequence>
<dbReference type="PANTHER" id="PTHR43540:SF6">
    <property type="entry name" value="ISOCHORISMATASE-LIKE DOMAIN-CONTAINING PROTEIN"/>
    <property type="match status" value="1"/>
</dbReference>
<organism evidence="3">
    <name type="scientific">mine drainage metagenome</name>
    <dbReference type="NCBI Taxonomy" id="410659"/>
    <lineage>
        <taxon>unclassified sequences</taxon>
        <taxon>metagenomes</taxon>
        <taxon>ecological metagenomes</taxon>
    </lineage>
</organism>
<evidence type="ECO:0000313" key="3">
    <source>
        <dbReference type="EMBL" id="EQD29616.1"/>
    </source>
</evidence>
<dbReference type="EMBL" id="AUZY01012518">
    <property type="protein sequence ID" value="EQD29616.1"/>
    <property type="molecule type" value="Genomic_DNA"/>
</dbReference>
<dbReference type="Pfam" id="PF00857">
    <property type="entry name" value="Isochorismatase"/>
    <property type="match status" value="1"/>
</dbReference>
<dbReference type="SUPFAM" id="SSF52499">
    <property type="entry name" value="Isochorismatase-like hydrolases"/>
    <property type="match status" value="1"/>
</dbReference>
<dbReference type="InterPro" id="IPR000868">
    <property type="entry name" value="Isochorismatase-like_dom"/>
</dbReference>
<gene>
    <name evidence="3" type="ORF">B1B_18685</name>
</gene>
<reference evidence="3" key="2">
    <citation type="journal article" date="2014" name="ISME J.">
        <title>Microbial stratification in low pH oxic and suboxic macroscopic growths along an acid mine drainage.</title>
        <authorList>
            <person name="Mendez-Garcia C."/>
            <person name="Mesa V."/>
            <person name="Sprenger R.R."/>
            <person name="Richter M."/>
            <person name="Diez M.S."/>
            <person name="Solano J."/>
            <person name="Bargiela R."/>
            <person name="Golyshina O.V."/>
            <person name="Manteca A."/>
            <person name="Ramos J.L."/>
            <person name="Gallego J.R."/>
            <person name="Llorente I."/>
            <person name="Martins Dos Santos V.A."/>
            <person name="Jensen O.N."/>
            <person name="Pelaez A.I."/>
            <person name="Sanchez J."/>
            <person name="Ferrer M."/>
        </authorList>
    </citation>
    <scope>NUCLEOTIDE SEQUENCE</scope>
</reference>
<proteinExistence type="predicted"/>
<dbReference type="PANTHER" id="PTHR43540">
    <property type="entry name" value="PEROXYUREIDOACRYLATE/UREIDOACRYLATE AMIDOHYDROLASE-RELATED"/>
    <property type="match status" value="1"/>
</dbReference>
<reference evidence="3" key="1">
    <citation type="submission" date="2013-08" db="EMBL/GenBank/DDBJ databases">
        <authorList>
            <person name="Mendez C."/>
            <person name="Richter M."/>
            <person name="Ferrer M."/>
            <person name="Sanchez J."/>
        </authorList>
    </citation>
    <scope>NUCLEOTIDE SEQUENCE</scope>
</reference>
<keyword evidence="1 3" id="KW-0378">Hydrolase</keyword>
<evidence type="ECO:0000256" key="1">
    <source>
        <dbReference type="ARBA" id="ARBA00022801"/>
    </source>
</evidence>
<dbReference type="InterPro" id="IPR036380">
    <property type="entry name" value="Isochorismatase-like_sf"/>
</dbReference>
<protein>
    <submittedName>
        <fullName evidence="3">Isochorismatase hydrolase</fullName>
    </submittedName>
</protein>
<dbReference type="InterPro" id="IPR050272">
    <property type="entry name" value="Isochorismatase-like_hydrls"/>
</dbReference>
<name>T0Y3J0_9ZZZZ</name>